<dbReference type="EMBL" id="JAVDRF010000001">
    <property type="protein sequence ID" value="MDR6534266.1"/>
    <property type="molecule type" value="Genomic_DNA"/>
</dbReference>
<dbReference type="InterPro" id="IPR007221">
    <property type="entry name" value="MreC"/>
</dbReference>
<feature type="region of interest" description="Disordered" evidence="6">
    <location>
        <begin position="285"/>
        <end position="345"/>
    </location>
</feature>
<evidence type="ECO:0000313" key="8">
    <source>
        <dbReference type="EMBL" id="MDR6534266.1"/>
    </source>
</evidence>
<dbReference type="InterPro" id="IPR042177">
    <property type="entry name" value="Cell/Rod_1"/>
</dbReference>
<dbReference type="PANTHER" id="PTHR34138">
    <property type="entry name" value="CELL SHAPE-DETERMINING PROTEIN MREC"/>
    <property type="match status" value="1"/>
</dbReference>
<comment type="function">
    <text evidence="5">Involved in formation and maintenance of cell shape.</text>
</comment>
<sequence length="345" mass="36644">MPLGTLDRTAPPLFNQGPSALSKLIFFSALALFLMVADARFNIVQPLRAGIGAVLYPVQWLALKPVQLAMGGGRYLEDLQSAQAREADARKALALQSERASQADTLAQENARLRSLLELRQITQTPGRAAEVLYDAADPYTRKLVIDQGLTHGIAPGSPVIDEHGVVGQVTQVQPFTSEITLVIDRDLSIPVQNVRTGARSVAFGDASAHGEGLELRFTAANADVQEGDLLTTSGVDGVYPPGLPVAKIDRIDRRADSAFARIHCLPMGHVTAARYVLVLAPTANQMPKPAPPAAADASLAARKKAEKSGPKSDKAGKGDKSNKADKADKGDKPGRAEKKEGRTP</sequence>
<comment type="similarity">
    <text evidence="1 5">Belongs to the MreC family.</text>
</comment>
<keyword evidence="3 5" id="KW-0133">Cell shape</keyword>
<dbReference type="RefSeq" id="WP_309897671.1">
    <property type="nucleotide sequence ID" value="NZ_JAVDRF010000001.1"/>
</dbReference>
<evidence type="ECO:0000313" key="9">
    <source>
        <dbReference type="Proteomes" id="UP001184230"/>
    </source>
</evidence>
<reference evidence="8 9" key="1">
    <citation type="submission" date="2023-07" db="EMBL/GenBank/DDBJ databases">
        <title>Sorghum-associated microbial communities from plants grown in Nebraska, USA.</title>
        <authorList>
            <person name="Schachtman D."/>
        </authorList>
    </citation>
    <scope>NUCLEOTIDE SEQUENCE [LARGE SCALE GENOMIC DNA]</scope>
    <source>
        <strain evidence="8 9">DS1781</strain>
    </source>
</reference>
<dbReference type="PANTHER" id="PTHR34138:SF1">
    <property type="entry name" value="CELL SHAPE-DETERMINING PROTEIN MREC"/>
    <property type="match status" value="1"/>
</dbReference>
<accession>A0ABU1N866</accession>
<feature type="compositionally biased region" description="Basic and acidic residues" evidence="6">
    <location>
        <begin position="307"/>
        <end position="345"/>
    </location>
</feature>
<feature type="domain" description="Rod shape-determining protein MreC beta-barrel core" evidence="7">
    <location>
        <begin position="132"/>
        <end position="280"/>
    </location>
</feature>
<evidence type="ECO:0000256" key="6">
    <source>
        <dbReference type="SAM" id="MobiDB-lite"/>
    </source>
</evidence>
<evidence type="ECO:0000256" key="3">
    <source>
        <dbReference type="ARBA" id="ARBA00022960"/>
    </source>
</evidence>
<dbReference type="NCBIfam" id="TIGR00219">
    <property type="entry name" value="mreC"/>
    <property type="match status" value="1"/>
</dbReference>
<organism evidence="8 9">
    <name type="scientific">Variovorax soli</name>
    <dbReference type="NCBI Taxonomy" id="376815"/>
    <lineage>
        <taxon>Bacteria</taxon>
        <taxon>Pseudomonadati</taxon>
        <taxon>Pseudomonadota</taxon>
        <taxon>Betaproteobacteria</taxon>
        <taxon>Burkholderiales</taxon>
        <taxon>Comamonadaceae</taxon>
        <taxon>Variovorax</taxon>
    </lineage>
</organism>
<dbReference type="InterPro" id="IPR055342">
    <property type="entry name" value="MreC_beta-barrel_core"/>
</dbReference>
<evidence type="ECO:0000259" key="7">
    <source>
        <dbReference type="Pfam" id="PF04085"/>
    </source>
</evidence>
<evidence type="ECO:0000256" key="4">
    <source>
        <dbReference type="ARBA" id="ARBA00032089"/>
    </source>
</evidence>
<dbReference type="Gene3D" id="2.40.10.350">
    <property type="entry name" value="Rod shape-determining protein MreC, domain 2"/>
    <property type="match status" value="1"/>
</dbReference>
<evidence type="ECO:0000256" key="5">
    <source>
        <dbReference type="PIRNR" id="PIRNR038471"/>
    </source>
</evidence>
<gene>
    <name evidence="8" type="ORF">J2739_000026</name>
</gene>
<dbReference type="InterPro" id="IPR042175">
    <property type="entry name" value="Cell/Rod_MreC_2"/>
</dbReference>
<dbReference type="Proteomes" id="UP001184230">
    <property type="component" value="Unassembled WGS sequence"/>
</dbReference>
<dbReference type="Gene3D" id="2.40.10.340">
    <property type="entry name" value="Rod shape-determining protein MreC, domain 1"/>
    <property type="match status" value="1"/>
</dbReference>
<dbReference type="Pfam" id="PF04085">
    <property type="entry name" value="MreC"/>
    <property type="match status" value="1"/>
</dbReference>
<keyword evidence="9" id="KW-1185">Reference proteome</keyword>
<evidence type="ECO:0000256" key="1">
    <source>
        <dbReference type="ARBA" id="ARBA00009369"/>
    </source>
</evidence>
<dbReference type="PIRSF" id="PIRSF038471">
    <property type="entry name" value="MreC"/>
    <property type="match status" value="1"/>
</dbReference>
<protein>
    <recommendedName>
        <fullName evidence="2 5">Cell shape-determining protein MreC</fullName>
    </recommendedName>
    <alternativeName>
        <fullName evidence="4 5">Cell shape protein MreC</fullName>
    </alternativeName>
</protein>
<proteinExistence type="inferred from homology"/>
<comment type="caution">
    <text evidence="8">The sequence shown here is derived from an EMBL/GenBank/DDBJ whole genome shotgun (WGS) entry which is preliminary data.</text>
</comment>
<evidence type="ECO:0000256" key="2">
    <source>
        <dbReference type="ARBA" id="ARBA00013855"/>
    </source>
</evidence>
<name>A0ABU1N866_9BURK</name>